<evidence type="ECO:0000256" key="7">
    <source>
        <dbReference type="SAM" id="MobiDB-lite"/>
    </source>
</evidence>
<keyword evidence="10" id="KW-1185">Reference proteome</keyword>
<organism evidence="9 10">
    <name type="scientific">Azospirillum picis</name>
    <dbReference type="NCBI Taxonomy" id="488438"/>
    <lineage>
        <taxon>Bacteria</taxon>
        <taxon>Pseudomonadati</taxon>
        <taxon>Pseudomonadota</taxon>
        <taxon>Alphaproteobacteria</taxon>
        <taxon>Rhodospirillales</taxon>
        <taxon>Azospirillaceae</taxon>
        <taxon>Azospirillum</taxon>
    </lineage>
</organism>
<evidence type="ECO:0000256" key="4">
    <source>
        <dbReference type="ARBA" id="ARBA00022989"/>
    </source>
</evidence>
<dbReference type="InterPro" id="IPR051204">
    <property type="entry name" value="ABC_transp_perm/SBD"/>
</dbReference>
<proteinExistence type="inferred from homology"/>
<feature type="transmembrane region" description="Helical" evidence="6">
    <location>
        <begin position="80"/>
        <end position="99"/>
    </location>
</feature>
<dbReference type="InterPro" id="IPR000515">
    <property type="entry name" value="MetI-like"/>
</dbReference>
<dbReference type="PANTHER" id="PTHR30177">
    <property type="entry name" value="GLYCINE BETAINE/L-PROLINE TRANSPORT SYSTEM PERMEASE PROTEIN PROW"/>
    <property type="match status" value="1"/>
</dbReference>
<feature type="transmembrane region" description="Helical" evidence="6">
    <location>
        <begin position="329"/>
        <end position="353"/>
    </location>
</feature>
<dbReference type="Gene3D" id="1.10.3720.10">
    <property type="entry name" value="MetI-like"/>
    <property type="match status" value="1"/>
</dbReference>
<dbReference type="Proteomes" id="UP001244552">
    <property type="component" value="Unassembled WGS sequence"/>
</dbReference>
<feature type="region of interest" description="Disordered" evidence="7">
    <location>
        <begin position="391"/>
        <end position="418"/>
    </location>
</feature>
<feature type="transmembrane region" description="Helical" evidence="6">
    <location>
        <begin position="111"/>
        <end position="133"/>
    </location>
</feature>
<keyword evidence="5 6" id="KW-0472">Membrane</keyword>
<comment type="caution">
    <text evidence="9">The sequence shown here is derived from an EMBL/GenBank/DDBJ whole genome shotgun (WGS) entry which is preliminary data.</text>
</comment>
<evidence type="ECO:0000259" key="8">
    <source>
        <dbReference type="PROSITE" id="PS50928"/>
    </source>
</evidence>
<keyword evidence="3 6" id="KW-0812">Transmembrane</keyword>
<keyword evidence="2 6" id="KW-0813">Transport</keyword>
<dbReference type="CDD" id="cd06261">
    <property type="entry name" value="TM_PBP2"/>
    <property type="match status" value="1"/>
</dbReference>
<dbReference type="InterPro" id="IPR035906">
    <property type="entry name" value="MetI-like_sf"/>
</dbReference>
<feature type="transmembrane region" description="Helical" evidence="6">
    <location>
        <begin position="16"/>
        <end position="36"/>
    </location>
</feature>
<evidence type="ECO:0000256" key="1">
    <source>
        <dbReference type="ARBA" id="ARBA00004651"/>
    </source>
</evidence>
<feature type="compositionally biased region" description="Pro residues" evidence="7">
    <location>
        <begin position="399"/>
        <end position="408"/>
    </location>
</feature>
<dbReference type="PANTHER" id="PTHR30177:SF30">
    <property type="entry name" value="GLYCINE BETAINE UPTAKE SYSTEM PERMEASE PROTEIN YEHY"/>
    <property type="match status" value="1"/>
</dbReference>
<accession>A0ABU0MHV7</accession>
<dbReference type="PROSITE" id="PS50928">
    <property type="entry name" value="ABC_TM1"/>
    <property type="match status" value="1"/>
</dbReference>
<gene>
    <name evidence="9" type="ORF">QO018_001818</name>
</gene>
<dbReference type="RefSeq" id="WP_307354292.1">
    <property type="nucleotide sequence ID" value="NZ_JAGINO010000005.1"/>
</dbReference>
<protein>
    <submittedName>
        <fullName evidence="9">Osmoprotectant transport system permease protein</fullName>
    </submittedName>
</protein>
<reference evidence="9 10" key="1">
    <citation type="submission" date="2023-07" db="EMBL/GenBank/DDBJ databases">
        <title>Genomic Encyclopedia of Type Strains, Phase IV (KMG-IV): sequencing the most valuable type-strain genomes for metagenomic binning, comparative biology and taxonomic classification.</title>
        <authorList>
            <person name="Goeker M."/>
        </authorList>
    </citation>
    <scope>NUCLEOTIDE SEQUENCE [LARGE SCALE GENOMIC DNA]</scope>
    <source>
        <strain evidence="9 10">DSM 19922</strain>
    </source>
</reference>
<feature type="transmembrane region" description="Helical" evidence="6">
    <location>
        <begin position="145"/>
        <end position="166"/>
    </location>
</feature>
<evidence type="ECO:0000256" key="3">
    <source>
        <dbReference type="ARBA" id="ARBA00022692"/>
    </source>
</evidence>
<sequence>MTLHRGLSGTVVHNRVALLMAVAAVAGALLPFLGFAPNRLLSGRPVPLWAAVQTVADIGALLPGLVLLGTPFLRPTRAALGLTVVAGALLAAALVWLAGEQAARLAAGASPAARTSFASGFWVMAAAGLLAAVDGARRMGLGTAGRLAVGGSVAALVAALLASGHLDHLSLLKEYANRRDVFADAVLRHVLLVAAALVPTLLVGVPLGVAAHRRAAIGRAVFPVLNVVQTVPSIALFGLLMAPLAALGALLPGAGISGVGPLPAVIALTLYSLLPIVRNTAVGLEGVPAGVREAARGMGLTPGQIFLRVDLPLALPVFLSGLRVTLVQAVGLAAVAALIGAGGLGAIMFQGLFANALDLVLLGAVPVILLAVAADALLSIGIAAAARGAGGRTAHHAPNQPPSQPPNQPGDVQARSAQ</sequence>
<feature type="domain" description="ABC transmembrane type-1" evidence="8">
    <location>
        <begin position="186"/>
        <end position="378"/>
    </location>
</feature>
<evidence type="ECO:0000313" key="10">
    <source>
        <dbReference type="Proteomes" id="UP001244552"/>
    </source>
</evidence>
<feature type="transmembrane region" description="Helical" evidence="6">
    <location>
        <begin position="186"/>
        <end position="209"/>
    </location>
</feature>
<comment type="similarity">
    <text evidence="6">Belongs to the binding-protein-dependent transport system permease family.</text>
</comment>
<feature type="transmembrane region" description="Helical" evidence="6">
    <location>
        <begin position="254"/>
        <end position="274"/>
    </location>
</feature>
<dbReference type="Pfam" id="PF00528">
    <property type="entry name" value="BPD_transp_1"/>
    <property type="match status" value="1"/>
</dbReference>
<keyword evidence="4 6" id="KW-1133">Transmembrane helix</keyword>
<comment type="subcellular location">
    <subcellularLocation>
        <location evidence="1 6">Cell membrane</location>
        <topology evidence="1 6">Multi-pass membrane protein</topology>
    </subcellularLocation>
</comment>
<dbReference type="SUPFAM" id="SSF161098">
    <property type="entry name" value="MetI-like"/>
    <property type="match status" value="1"/>
</dbReference>
<evidence type="ECO:0000313" key="9">
    <source>
        <dbReference type="EMBL" id="MDQ0532969.1"/>
    </source>
</evidence>
<dbReference type="EMBL" id="JAUSVU010000005">
    <property type="protein sequence ID" value="MDQ0532969.1"/>
    <property type="molecule type" value="Genomic_DNA"/>
</dbReference>
<evidence type="ECO:0000256" key="2">
    <source>
        <dbReference type="ARBA" id="ARBA00022448"/>
    </source>
</evidence>
<evidence type="ECO:0000256" key="5">
    <source>
        <dbReference type="ARBA" id="ARBA00023136"/>
    </source>
</evidence>
<feature type="transmembrane region" description="Helical" evidence="6">
    <location>
        <begin position="359"/>
        <end position="386"/>
    </location>
</feature>
<name>A0ABU0MHV7_9PROT</name>
<evidence type="ECO:0000256" key="6">
    <source>
        <dbReference type="RuleBase" id="RU363032"/>
    </source>
</evidence>
<feature type="transmembrane region" description="Helical" evidence="6">
    <location>
        <begin position="221"/>
        <end position="242"/>
    </location>
</feature>
<feature type="transmembrane region" description="Helical" evidence="6">
    <location>
        <begin position="48"/>
        <end position="68"/>
    </location>
</feature>